<evidence type="ECO:0000256" key="1">
    <source>
        <dbReference type="ARBA" id="ARBA00004651"/>
    </source>
</evidence>
<dbReference type="InterPro" id="IPR004117">
    <property type="entry name" value="7tm6_olfct_rcpt"/>
</dbReference>
<comment type="similarity">
    <text evidence="10">Belongs to the insect chemoreceptor superfamily. Heteromeric odorant receptor channel (TC 1.A.69) family.</text>
</comment>
<name>A0A0H4K8Y4_9HYME</name>
<dbReference type="GO" id="GO:0007165">
    <property type="term" value="P:signal transduction"/>
    <property type="evidence" value="ECO:0007669"/>
    <property type="project" value="UniProtKB-KW"/>
</dbReference>
<keyword evidence="4 10" id="KW-0812">Transmembrane</keyword>
<dbReference type="GO" id="GO:0005886">
    <property type="term" value="C:plasma membrane"/>
    <property type="evidence" value="ECO:0007669"/>
    <property type="project" value="UniProtKB-SubCell"/>
</dbReference>
<keyword evidence="7 10" id="KW-0472">Membrane</keyword>
<dbReference type="Pfam" id="PF02949">
    <property type="entry name" value="7tm_6"/>
    <property type="match status" value="1"/>
</dbReference>
<comment type="caution">
    <text evidence="10">Lacks conserved residue(s) required for the propagation of feature annotation.</text>
</comment>
<keyword evidence="6 10" id="KW-1133">Transmembrane helix</keyword>
<feature type="transmembrane region" description="Helical" evidence="10">
    <location>
        <begin position="127"/>
        <end position="147"/>
    </location>
</feature>
<accession>A0A0H4K8Y4</accession>
<evidence type="ECO:0000256" key="6">
    <source>
        <dbReference type="ARBA" id="ARBA00022989"/>
    </source>
</evidence>
<keyword evidence="8 10" id="KW-0675">Receptor</keyword>
<evidence type="ECO:0000256" key="8">
    <source>
        <dbReference type="ARBA" id="ARBA00023170"/>
    </source>
</evidence>
<dbReference type="EMBL" id="KM979234">
    <property type="protein sequence ID" value="AKO89982.1"/>
    <property type="molecule type" value="mRNA"/>
</dbReference>
<evidence type="ECO:0000256" key="10">
    <source>
        <dbReference type="RuleBase" id="RU351113"/>
    </source>
</evidence>
<dbReference type="PANTHER" id="PTHR21137">
    <property type="entry name" value="ODORANT RECEPTOR"/>
    <property type="match status" value="1"/>
</dbReference>
<feature type="transmembrane region" description="Helical" evidence="10">
    <location>
        <begin position="69"/>
        <end position="87"/>
    </location>
</feature>
<keyword evidence="9 10" id="KW-0807">Transducer</keyword>
<reference evidence="11" key="1">
    <citation type="submission" date="2014-10" db="EMBL/GenBank/DDBJ databases">
        <authorList>
            <person name="Wang S."/>
            <person name="Zhang Y."/>
        </authorList>
    </citation>
    <scope>NUCLEOTIDE SEQUENCE</scope>
</reference>
<sequence length="390" mass="44677">MYSILPGSFVVLQAIGLWKPPEYNNSPILNYYYRLRTFITFFLIYSFTITGITGLILTTKDIADVTSDCFILLSIFAICGKIANIIWSRNEIIWIIDTLNSEPCKPLNNDEIIIQQKVDRLIWHSTLFYGILTEITVFMVTFGTLLLQLPIGTLPYNTYLPWDYSHGYLYWVAYGYQIISVCLSANSDIGFDTLVPGLMLQITAKLEILKYRFINLVDTLKLTQWNGVNDKSYHNFRIENKLIADYVKCHLIILKLADTINKTFDKVILLQFFISSIVLCISVYNLAFLDVFTTEFTSIILYLCCMLMEIFILCAAGNQVTIVSSTLSDAIYHTDWINLDTSAVKSLMIIMNRGLKPIIFSSGHIIKISYDSFKTPIKLSYSSYNVLQRT</sequence>
<evidence type="ECO:0000256" key="3">
    <source>
        <dbReference type="ARBA" id="ARBA00022606"/>
    </source>
</evidence>
<reference evidence="11" key="2">
    <citation type="journal article" date="2015" name="Int. J. Biol. Sci.">
        <title>Identification and Expression Analysis of Putative Chemosensory Receptor Genes in Microplitis mediator by Antennal Transcriptome Screening.</title>
        <authorList>
            <person name="Wang S.N."/>
            <person name="Peng Y."/>
            <person name="Lu Z.Y."/>
            <person name="Dhiloo K.H."/>
            <person name="Gu S.H."/>
            <person name="Li R.J."/>
            <person name="Zhou J.J."/>
            <person name="Zhang Y.J."/>
            <person name="Guo Y.Y."/>
        </authorList>
    </citation>
    <scope>NUCLEOTIDE SEQUENCE</scope>
</reference>
<evidence type="ECO:0000256" key="5">
    <source>
        <dbReference type="ARBA" id="ARBA00022725"/>
    </source>
</evidence>
<evidence type="ECO:0000256" key="2">
    <source>
        <dbReference type="ARBA" id="ARBA00022475"/>
    </source>
</evidence>
<feature type="transmembrane region" description="Helical" evidence="10">
    <location>
        <begin position="299"/>
        <end position="317"/>
    </location>
</feature>
<dbReference type="GO" id="GO:0004984">
    <property type="term" value="F:olfactory receptor activity"/>
    <property type="evidence" value="ECO:0007669"/>
    <property type="project" value="InterPro"/>
</dbReference>
<feature type="transmembrane region" description="Helical" evidence="10">
    <location>
        <begin position="267"/>
        <end position="287"/>
    </location>
</feature>
<feature type="transmembrane region" description="Helical" evidence="10">
    <location>
        <begin position="38"/>
        <end position="57"/>
    </location>
</feature>
<keyword evidence="3 10" id="KW-0716">Sensory transduction</keyword>
<protein>
    <recommendedName>
        <fullName evidence="10">Odorant receptor</fullName>
    </recommendedName>
</protein>
<comment type="subcellular location">
    <subcellularLocation>
        <location evidence="1 10">Cell membrane</location>
        <topology evidence="1 10">Multi-pass membrane protein</topology>
    </subcellularLocation>
</comment>
<dbReference type="AlphaFoldDB" id="A0A0H4K8Y4"/>
<proteinExistence type="evidence at transcript level"/>
<evidence type="ECO:0000256" key="9">
    <source>
        <dbReference type="ARBA" id="ARBA00023224"/>
    </source>
</evidence>
<gene>
    <name evidence="11" type="primary">OR18</name>
</gene>
<evidence type="ECO:0000313" key="11">
    <source>
        <dbReference type="EMBL" id="AKO89982.1"/>
    </source>
</evidence>
<keyword evidence="5 10" id="KW-0552">Olfaction</keyword>
<evidence type="ECO:0000256" key="4">
    <source>
        <dbReference type="ARBA" id="ARBA00022692"/>
    </source>
</evidence>
<organism evidence="11">
    <name type="scientific">Microplitis mediator</name>
    <dbReference type="NCBI Taxonomy" id="375433"/>
    <lineage>
        <taxon>Eukaryota</taxon>
        <taxon>Metazoa</taxon>
        <taxon>Ecdysozoa</taxon>
        <taxon>Arthropoda</taxon>
        <taxon>Hexapoda</taxon>
        <taxon>Insecta</taxon>
        <taxon>Pterygota</taxon>
        <taxon>Neoptera</taxon>
        <taxon>Endopterygota</taxon>
        <taxon>Hymenoptera</taxon>
        <taxon>Apocrita</taxon>
        <taxon>Ichneumonoidea</taxon>
        <taxon>Braconidae</taxon>
        <taxon>Microgastrinae</taxon>
        <taxon>Microplitis</taxon>
    </lineage>
</organism>
<dbReference type="PANTHER" id="PTHR21137:SF35">
    <property type="entry name" value="ODORANT RECEPTOR 19A-RELATED"/>
    <property type="match status" value="1"/>
</dbReference>
<evidence type="ECO:0000256" key="7">
    <source>
        <dbReference type="ARBA" id="ARBA00023136"/>
    </source>
</evidence>
<keyword evidence="2" id="KW-1003">Cell membrane</keyword>
<dbReference type="GO" id="GO:0005549">
    <property type="term" value="F:odorant binding"/>
    <property type="evidence" value="ECO:0007669"/>
    <property type="project" value="InterPro"/>
</dbReference>